<dbReference type="PANTHER" id="PTHR13832">
    <property type="entry name" value="PROTEIN PHOSPHATASE 2C"/>
    <property type="match status" value="1"/>
</dbReference>
<keyword evidence="4" id="KW-0479">Metal-binding</keyword>
<dbReference type="PANTHER" id="PTHR13832:SF803">
    <property type="entry name" value="PROTEIN PHOSPHATASE 1G"/>
    <property type="match status" value="1"/>
</dbReference>
<proteinExistence type="inferred from homology"/>
<evidence type="ECO:0000256" key="7">
    <source>
        <dbReference type="ARBA" id="ARBA00022912"/>
    </source>
</evidence>
<evidence type="ECO:0000256" key="8">
    <source>
        <dbReference type="ARBA" id="ARBA00023211"/>
    </source>
</evidence>
<dbReference type="SMART" id="SM00332">
    <property type="entry name" value="PP2Cc"/>
    <property type="match status" value="1"/>
</dbReference>
<dbReference type="RefSeq" id="XP_046069429.1">
    <property type="nucleotide sequence ID" value="XM_046209923.1"/>
</dbReference>
<dbReference type="Proteomes" id="UP001201262">
    <property type="component" value="Unassembled WGS sequence"/>
</dbReference>
<gene>
    <name evidence="10" type="ORF">BGW36DRAFT_210195</name>
</gene>
<dbReference type="EMBL" id="JAJTJA010000009">
    <property type="protein sequence ID" value="KAH8693759.1"/>
    <property type="molecule type" value="Genomic_DNA"/>
</dbReference>
<evidence type="ECO:0000256" key="3">
    <source>
        <dbReference type="ARBA" id="ARBA00013081"/>
    </source>
</evidence>
<dbReference type="InterPro" id="IPR001932">
    <property type="entry name" value="PPM-type_phosphatase-like_dom"/>
</dbReference>
<dbReference type="Gene3D" id="3.60.40.10">
    <property type="entry name" value="PPM-type phosphatase domain"/>
    <property type="match status" value="1"/>
</dbReference>
<dbReference type="CDD" id="cd00143">
    <property type="entry name" value="PP2Cc"/>
    <property type="match status" value="1"/>
</dbReference>
<dbReference type="InterPro" id="IPR015655">
    <property type="entry name" value="PP2C"/>
</dbReference>
<evidence type="ECO:0000259" key="9">
    <source>
        <dbReference type="PROSITE" id="PS51746"/>
    </source>
</evidence>
<evidence type="ECO:0000256" key="5">
    <source>
        <dbReference type="ARBA" id="ARBA00022801"/>
    </source>
</evidence>
<keyword evidence="6" id="KW-0460">Magnesium</keyword>
<accession>A0AAD4PXV8</accession>
<evidence type="ECO:0000313" key="11">
    <source>
        <dbReference type="Proteomes" id="UP001201262"/>
    </source>
</evidence>
<reference evidence="10" key="1">
    <citation type="submission" date="2021-12" db="EMBL/GenBank/DDBJ databases">
        <title>Convergent genome expansion in fungi linked to evolution of root-endophyte symbiosis.</title>
        <authorList>
            <consortium name="DOE Joint Genome Institute"/>
            <person name="Ke Y.-H."/>
            <person name="Bonito G."/>
            <person name="Liao H.-L."/>
            <person name="Looney B."/>
            <person name="Rojas-Flechas A."/>
            <person name="Nash J."/>
            <person name="Hameed K."/>
            <person name="Schadt C."/>
            <person name="Martin F."/>
            <person name="Crous P.W."/>
            <person name="Miettinen O."/>
            <person name="Magnuson J.K."/>
            <person name="Labbe J."/>
            <person name="Jacobson D."/>
            <person name="Doktycz M.J."/>
            <person name="Veneault-Fourrey C."/>
            <person name="Kuo A."/>
            <person name="Mondo S."/>
            <person name="Calhoun S."/>
            <person name="Riley R."/>
            <person name="Ohm R."/>
            <person name="LaButti K."/>
            <person name="Andreopoulos B."/>
            <person name="Pangilinan J."/>
            <person name="Nolan M."/>
            <person name="Tritt A."/>
            <person name="Clum A."/>
            <person name="Lipzen A."/>
            <person name="Daum C."/>
            <person name="Barry K."/>
            <person name="Grigoriev I.V."/>
            <person name="Vilgalys R."/>
        </authorList>
    </citation>
    <scope>NUCLEOTIDE SEQUENCE</scope>
    <source>
        <strain evidence="10">PMI_201</strain>
    </source>
</reference>
<keyword evidence="11" id="KW-1185">Reference proteome</keyword>
<dbReference type="GO" id="GO:0046872">
    <property type="term" value="F:metal ion binding"/>
    <property type="evidence" value="ECO:0007669"/>
    <property type="project" value="UniProtKB-KW"/>
</dbReference>
<comment type="similarity">
    <text evidence="2">Belongs to the PP2C family.</text>
</comment>
<feature type="domain" description="PPM-type phosphatase" evidence="9">
    <location>
        <begin position="17"/>
        <end position="312"/>
    </location>
</feature>
<evidence type="ECO:0000313" key="10">
    <source>
        <dbReference type="EMBL" id="KAH8693759.1"/>
    </source>
</evidence>
<organism evidence="10 11">
    <name type="scientific">Talaromyces proteolyticus</name>
    <dbReference type="NCBI Taxonomy" id="1131652"/>
    <lineage>
        <taxon>Eukaryota</taxon>
        <taxon>Fungi</taxon>
        <taxon>Dikarya</taxon>
        <taxon>Ascomycota</taxon>
        <taxon>Pezizomycotina</taxon>
        <taxon>Eurotiomycetes</taxon>
        <taxon>Eurotiomycetidae</taxon>
        <taxon>Eurotiales</taxon>
        <taxon>Trichocomaceae</taxon>
        <taxon>Talaromyces</taxon>
        <taxon>Talaromyces sect. Bacilispori</taxon>
    </lineage>
</organism>
<dbReference type="GeneID" id="70240210"/>
<comment type="cofactor">
    <cofactor evidence="1">
        <name>Mn(2+)</name>
        <dbReference type="ChEBI" id="CHEBI:29035"/>
    </cofactor>
</comment>
<keyword evidence="8" id="KW-0464">Manganese</keyword>
<dbReference type="EC" id="3.1.3.16" evidence="3"/>
<protein>
    <recommendedName>
        <fullName evidence="3">protein-serine/threonine phosphatase</fullName>
        <ecNumber evidence="3">3.1.3.16</ecNumber>
    </recommendedName>
</protein>
<comment type="caution">
    <text evidence="10">The sequence shown here is derived from an EMBL/GenBank/DDBJ whole genome shotgun (WGS) entry which is preliminary data.</text>
</comment>
<sequence length="317" mass="34332">MLRTTIMATEDTVLLFDAGAGTAQGERNSQEDRYVVILPDEFPPSQTTDKFALLATYDGHGSSMVSEHVRQNLAHLLVSRPEFSQGDYETAICRAFEDEDSLLFGLSMAEDIEPVISGTTVALCLVNLTKGLVVVGNVGDSHILLAERDPLTEAIVWQDRLTKAHKPNTPAERNRIERAGGAVRVISGTARLGSLNMSRALGDLQYKNPINTLDIDATSKSRRVSTAIPQRRGDFLSNKPHVRTVKLDKNSRYALLCSTDGVSDTTDDKILMEEVVAALTKGQRASDIAKSVTSMAAGMPGSDNCTCVVAFFDGIQS</sequence>
<evidence type="ECO:0000256" key="2">
    <source>
        <dbReference type="ARBA" id="ARBA00006702"/>
    </source>
</evidence>
<dbReference type="InterPro" id="IPR036457">
    <property type="entry name" value="PPM-type-like_dom_sf"/>
</dbReference>
<evidence type="ECO:0000256" key="1">
    <source>
        <dbReference type="ARBA" id="ARBA00001936"/>
    </source>
</evidence>
<evidence type="ECO:0000256" key="4">
    <source>
        <dbReference type="ARBA" id="ARBA00022723"/>
    </source>
</evidence>
<keyword evidence="5" id="KW-0378">Hydrolase</keyword>
<dbReference type="SUPFAM" id="SSF81606">
    <property type="entry name" value="PP2C-like"/>
    <property type="match status" value="1"/>
</dbReference>
<dbReference type="AlphaFoldDB" id="A0AAD4PXV8"/>
<dbReference type="PROSITE" id="PS51746">
    <property type="entry name" value="PPM_2"/>
    <property type="match status" value="1"/>
</dbReference>
<evidence type="ECO:0000256" key="6">
    <source>
        <dbReference type="ARBA" id="ARBA00022842"/>
    </source>
</evidence>
<name>A0AAD4PXV8_9EURO</name>
<dbReference type="GO" id="GO:0004722">
    <property type="term" value="F:protein serine/threonine phosphatase activity"/>
    <property type="evidence" value="ECO:0007669"/>
    <property type="project" value="UniProtKB-EC"/>
</dbReference>
<dbReference type="Pfam" id="PF00481">
    <property type="entry name" value="PP2C"/>
    <property type="match status" value="1"/>
</dbReference>
<keyword evidence="7" id="KW-0904">Protein phosphatase</keyword>